<dbReference type="Proteomes" id="UP000286246">
    <property type="component" value="Unassembled WGS sequence"/>
</dbReference>
<keyword evidence="2" id="KW-1185">Reference proteome</keyword>
<accession>A0A420B6N0</accession>
<dbReference type="EMBL" id="RAPY01000002">
    <property type="protein sequence ID" value="RKE52404.1"/>
    <property type="molecule type" value="Genomic_DNA"/>
</dbReference>
<protein>
    <submittedName>
        <fullName evidence="1">Uncharacterized protein</fullName>
    </submittedName>
</protein>
<dbReference type="AlphaFoldDB" id="A0A420B6N0"/>
<evidence type="ECO:0000313" key="1">
    <source>
        <dbReference type="EMBL" id="RKE52404.1"/>
    </source>
</evidence>
<comment type="caution">
    <text evidence="1">The sequence shown here is derived from an EMBL/GenBank/DDBJ whole genome shotgun (WGS) entry which is preliminary data.</text>
</comment>
<name>A0A420B6N0_SPHD1</name>
<dbReference type="RefSeq" id="WP_120259446.1">
    <property type="nucleotide sequence ID" value="NZ_RAPY01000002.1"/>
</dbReference>
<dbReference type="OrthoDB" id="1263739at2"/>
<gene>
    <name evidence="1" type="ORF">DFQ12_2640</name>
</gene>
<organism evidence="1 2">
    <name type="scientific">Sphingobacterium detergens</name>
    <dbReference type="NCBI Taxonomy" id="1145106"/>
    <lineage>
        <taxon>Bacteria</taxon>
        <taxon>Pseudomonadati</taxon>
        <taxon>Bacteroidota</taxon>
        <taxon>Sphingobacteriia</taxon>
        <taxon>Sphingobacteriales</taxon>
        <taxon>Sphingobacteriaceae</taxon>
        <taxon>Sphingobacterium</taxon>
    </lineage>
</organism>
<proteinExistence type="predicted"/>
<sequence length="81" mass="9357">MGNLLGNGKFEVEVDGVKIIVTEHTVQDQQIYRLIFDDKRPPLVITRASTWQGNMWTSVPQGRQQEAETLGQIITRYLDRR</sequence>
<evidence type="ECO:0000313" key="2">
    <source>
        <dbReference type="Proteomes" id="UP000286246"/>
    </source>
</evidence>
<reference evidence="1 2" key="1">
    <citation type="submission" date="2018-09" db="EMBL/GenBank/DDBJ databases">
        <title>Genomic Encyclopedia of Type Strains, Phase III (KMG-III): the genomes of soil and plant-associated and newly described type strains.</title>
        <authorList>
            <person name="Whitman W."/>
        </authorList>
    </citation>
    <scope>NUCLEOTIDE SEQUENCE [LARGE SCALE GENOMIC DNA]</scope>
    <source>
        <strain evidence="1 2">CECT 7938</strain>
    </source>
</reference>